<sequence>MNLQKIRQATELLDSKLIDLQEWTARCLGEDYRGVWSEEYLRRCAVFVRNMLNGTDDCESDEKDAEILDQLKEAKQELEKERKKLQSENIQHVQNQRLDARADLIQEKIAESIKNLEPFTIREFNKLPQMNVSGLLCISDLHAGSTYEIKGVYNEIVNKYDFDIMRARLDGLLNKMCNDGNCIWLDDITVAVLGDCVENILRTSSLTKLREPVIDTVIKLSEYLADWFVELHDRLEIPVNVVMVGGNHDVCRPLTSKPQFEEENLGKIIVWYLQERLKSVDGITVDDYTDCAIKYIKNNAIMLHHGDGGDVAETMRYFENLYNIDIDECYVGHLHRQEMKNAGITELGDKLCWRVGSVCGVDGFAKSIRKASRPSCMFTTYSEDGAEWRKTFYL</sequence>
<evidence type="ECO:0000313" key="2">
    <source>
        <dbReference type="EMBL" id="DAD70679.1"/>
    </source>
</evidence>
<accession>A0A8S5LLF6</accession>
<keyword evidence="1" id="KW-0175">Coiled coil</keyword>
<dbReference type="SUPFAM" id="SSF56300">
    <property type="entry name" value="Metallo-dependent phosphatases"/>
    <property type="match status" value="1"/>
</dbReference>
<dbReference type="EMBL" id="BK015870">
    <property type="protein sequence ID" value="DAD70679.1"/>
    <property type="molecule type" value="Genomic_DNA"/>
</dbReference>
<proteinExistence type="predicted"/>
<feature type="coiled-coil region" evidence="1">
    <location>
        <begin position="61"/>
        <end position="95"/>
    </location>
</feature>
<dbReference type="GO" id="GO:0016787">
    <property type="term" value="F:hydrolase activity"/>
    <property type="evidence" value="ECO:0007669"/>
    <property type="project" value="InterPro"/>
</dbReference>
<dbReference type="Gene3D" id="3.60.21.10">
    <property type="match status" value="1"/>
</dbReference>
<protein>
    <submittedName>
        <fullName evidence="2">DNA polymerase II small subunit</fullName>
    </submittedName>
</protein>
<dbReference type="InterPro" id="IPR029052">
    <property type="entry name" value="Metallo-depent_PP-like"/>
</dbReference>
<evidence type="ECO:0000256" key="1">
    <source>
        <dbReference type="SAM" id="Coils"/>
    </source>
</evidence>
<organism evidence="2">
    <name type="scientific">Siphoviridae sp. ctKcB20</name>
    <dbReference type="NCBI Taxonomy" id="2827568"/>
    <lineage>
        <taxon>Viruses</taxon>
        <taxon>Duplodnaviria</taxon>
        <taxon>Heunggongvirae</taxon>
        <taxon>Uroviricota</taxon>
        <taxon>Caudoviricetes</taxon>
    </lineage>
</organism>
<name>A0A8S5LLF6_9CAUD</name>
<reference evidence="2" key="1">
    <citation type="journal article" date="2021" name="Proc. Natl. Acad. Sci. U.S.A.">
        <title>A Catalog of Tens of Thousands of Viruses from Human Metagenomes Reveals Hidden Associations with Chronic Diseases.</title>
        <authorList>
            <person name="Tisza M.J."/>
            <person name="Buck C.B."/>
        </authorList>
    </citation>
    <scope>NUCLEOTIDE SEQUENCE</scope>
    <source>
        <strain evidence="2">CtKcB20</strain>
    </source>
</reference>